<dbReference type="CDD" id="cd04301">
    <property type="entry name" value="NAT_SF"/>
    <property type="match status" value="1"/>
</dbReference>
<comment type="caution">
    <text evidence="2">The sequence shown here is derived from an EMBL/GenBank/DDBJ whole genome shotgun (WGS) entry which is preliminary data.</text>
</comment>
<dbReference type="EMBL" id="DVON01000088">
    <property type="protein sequence ID" value="HIV12334.1"/>
    <property type="molecule type" value="Genomic_DNA"/>
</dbReference>
<gene>
    <name evidence="2" type="ORF">IAA63_04230</name>
</gene>
<protein>
    <submittedName>
        <fullName evidence="2">GNAT family N-acetyltransferase</fullName>
    </submittedName>
</protein>
<evidence type="ECO:0000259" key="1">
    <source>
        <dbReference type="PROSITE" id="PS51186"/>
    </source>
</evidence>
<dbReference type="GO" id="GO:0016747">
    <property type="term" value="F:acyltransferase activity, transferring groups other than amino-acyl groups"/>
    <property type="evidence" value="ECO:0007669"/>
    <property type="project" value="InterPro"/>
</dbReference>
<evidence type="ECO:0000313" key="2">
    <source>
        <dbReference type="EMBL" id="HIV12334.1"/>
    </source>
</evidence>
<dbReference type="InterPro" id="IPR051531">
    <property type="entry name" value="N-acetyltransferase"/>
</dbReference>
<dbReference type="PANTHER" id="PTHR43792">
    <property type="entry name" value="GNAT FAMILY, PUTATIVE (AFU_ORTHOLOGUE AFUA_3G00765)-RELATED-RELATED"/>
    <property type="match status" value="1"/>
</dbReference>
<feature type="domain" description="N-acetyltransferase" evidence="1">
    <location>
        <begin position="11"/>
        <end position="171"/>
    </location>
</feature>
<dbReference type="Gene3D" id="3.40.630.30">
    <property type="match status" value="1"/>
</dbReference>
<dbReference type="Proteomes" id="UP000886723">
    <property type="component" value="Unassembled WGS sequence"/>
</dbReference>
<dbReference type="SUPFAM" id="SSF55729">
    <property type="entry name" value="Acyl-CoA N-acyltransferases (Nat)"/>
    <property type="match status" value="1"/>
</dbReference>
<dbReference type="Pfam" id="PF13302">
    <property type="entry name" value="Acetyltransf_3"/>
    <property type="match status" value="1"/>
</dbReference>
<organism evidence="2 3">
    <name type="scientific">Candidatus Pullilachnospira stercoravium</name>
    <dbReference type="NCBI Taxonomy" id="2840913"/>
    <lineage>
        <taxon>Bacteria</taxon>
        <taxon>Bacillati</taxon>
        <taxon>Bacillota</taxon>
        <taxon>Clostridia</taxon>
        <taxon>Lachnospirales</taxon>
        <taxon>Lachnospiraceae</taxon>
        <taxon>Lachnospiraceae incertae sedis</taxon>
        <taxon>Candidatus Pullilachnospira</taxon>
    </lineage>
</organism>
<evidence type="ECO:0000313" key="3">
    <source>
        <dbReference type="Proteomes" id="UP000886723"/>
    </source>
</evidence>
<name>A0A9D1NSU3_9FIRM</name>
<reference evidence="2" key="2">
    <citation type="journal article" date="2021" name="PeerJ">
        <title>Extensive microbial diversity within the chicken gut microbiome revealed by metagenomics and culture.</title>
        <authorList>
            <person name="Gilroy R."/>
            <person name="Ravi A."/>
            <person name="Getino M."/>
            <person name="Pursley I."/>
            <person name="Horton D.L."/>
            <person name="Alikhan N.F."/>
            <person name="Baker D."/>
            <person name="Gharbi K."/>
            <person name="Hall N."/>
            <person name="Watson M."/>
            <person name="Adriaenssens E.M."/>
            <person name="Foster-Nyarko E."/>
            <person name="Jarju S."/>
            <person name="Secka A."/>
            <person name="Antonio M."/>
            <person name="Oren A."/>
            <person name="Chaudhuri R.R."/>
            <person name="La Ragione R."/>
            <person name="Hildebrand F."/>
            <person name="Pallen M.J."/>
        </authorList>
    </citation>
    <scope>NUCLEOTIDE SEQUENCE</scope>
    <source>
        <strain evidence="2">ChiBcec2-4451</strain>
    </source>
</reference>
<accession>A0A9D1NSU3</accession>
<dbReference type="InterPro" id="IPR016181">
    <property type="entry name" value="Acyl_CoA_acyltransferase"/>
</dbReference>
<reference evidence="2" key="1">
    <citation type="submission" date="2020-10" db="EMBL/GenBank/DDBJ databases">
        <authorList>
            <person name="Gilroy R."/>
        </authorList>
    </citation>
    <scope>NUCLEOTIDE SEQUENCE</scope>
    <source>
        <strain evidence="2">ChiBcec2-4451</strain>
    </source>
</reference>
<dbReference type="InterPro" id="IPR000182">
    <property type="entry name" value="GNAT_dom"/>
</dbReference>
<proteinExistence type="predicted"/>
<dbReference type="PROSITE" id="PS51186">
    <property type="entry name" value="GNAT"/>
    <property type="match status" value="1"/>
</dbReference>
<dbReference type="AlphaFoldDB" id="A0A9D1NSU3"/>
<sequence length="171" mass="19512">MKIETIETERLYLRGFEKEDADFAISIWNDPEMGEYLGDPTLDHVDEAYRKSIEALGENKTCCYLISESKAGKERIGTCSFIPRQDGKVYDIAYCVHKKYWRNGYATEMVKGMVDYARGQGAEKITVSIDQANAASNTVVRKLGFTVASEDTYRKRGTDRVSAEYRYELIL</sequence>